<dbReference type="NCBIfam" id="TIGR01525">
    <property type="entry name" value="ATPase-IB_hvy"/>
    <property type="match status" value="1"/>
</dbReference>
<evidence type="ECO:0000256" key="1">
    <source>
        <dbReference type="ARBA" id="ARBA00004651"/>
    </source>
</evidence>
<evidence type="ECO:0000313" key="18">
    <source>
        <dbReference type="Proteomes" id="UP001229955"/>
    </source>
</evidence>
<dbReference type="RefSeq" id="WP_367887909.1">
    <property type="nucleotide sequence ID" value="NZ_CP130612.1"/>
</dbReference>
<keyword evidence="12" id="KW-0406">Ion transport</keyword>
<organism evidence="17 18">
    <name type="scientific">Pseudogemmatithrix spongiicola</name>
    <dbReference type="NCBI Taxonomy" id="3062599"/>
    <lineage>
        <taxon>Bacteria</taxon>
        <taxon>Pseudomonadati</taxon>
        <taxon>Gemmatimonadota</taxon>
        <taxon>Gemmatimonadia</taxon>
        <taxon>Gemmatimonadales</taxon>
        <taxon>Gemmatimonadaceae</taxon>
        <taxon>Pseudogemmatithrix</taxon>
    </lineage>
</organism>
<dbReference type="GO" id="GO:0016887">
    <property type="term" value="F:ATP hydrolysis activity"/>
    <property type="evidence" value="ECO:0007669"/>
    <property type="project" value="InterPro"/>
</dbReference>
<dbReference type="PROSITE" id="PS00154">
    <property type="entry name" value="ATPASE_E1_E2"/>
    <property type="match status" value="1"/>
</dbReference>
<evidence type="ECO:0000256" key="5">
    <source>
        <dbReference type="ARBA" id="ARBA00022692"/>
    </source>
</evidence>
<dbReference type="SUPFAM" id="SSF56784">
    <property type="entry name" value="HAD-like"/>
    <property type="match status" value="1"/>
</dbReference>
<dbReference type="AlphaFoldDB" id="A0AA49K2Z4"/>
<dbReference type="InterPro" id="IPR023298">
    <property type="entry name" value="ATPase_P-typ_TM_dom_sf"/>
</dbReference>
<keyword evidence="4 14" id="KW-1003">Cell membrane</keyword>
<dbReference type="GO" id="GO:0030001">
    <property type="term" value="P:metal ion transport"/>
    <property type="evidence" value="ECO:0007669"/>
    <property type="project" value="UniProtKB-ARBA"/>
</dbReference>
<keyword evidence="9" id="KW-0460">Magnesium</keyword>
<feature type="transmembrane region" description="Helical" evidence="14">
    <location>
        <begin position="680"/>
        <end position="699"/>
    </location>
</feature>
<dbReference type="InterPro" id="IPR059000">
    <property type="entry name" value="ATPase_P-type_domA"/>
</dbReference>
<feature type="domain" description="HMA" evidence="15">
    <location>
        <begin position="21"/>
        <end position="87"/>
    </location>
</feature>
<dbReference type="NCBIfam" id="TIGR01494">
    <property type="entry name" value="ATPase_P-type"/>
    <property type="match status" value="1"/>
</dbReference>
<keyword evidence="11 14" id="KW-1133">Transmembrane helix</keyword>
<gene>
    <name evidence="16" type="ORF">Strain138_002177</name>
    <name evidence="17" type="ORF">Strain318_002176</name>
</gene>
<dbReference type="InterPro" id="IPR023299">
    <property type="entry name" value="ATPase_P-typ_cyto_dom_N"/>
</dbReference>
<evidence type="ECO:0000256" key="8">
    <source>
        <dbReference type="ARBA" id="ARBA00022840"/>
    </source>
</evidence>
<dbReference type="GO" id="GO:0046872">
    <property type="term" value="F:metal ion binding"/>
    <property type="evidence" value="ECO:0007669"/>
    <property type="project" value="UniProtKB-KW"/>
</dbReference>
<evidence type="ECO:0000313" key="16">
    <source>
        <dbReference type="EMBL" id="WKW13671.1"/>
    </source>
</evidence>
<accession>A0AA49K2Z4</accession>
<comment type="similarity">
    <text evidence="2 14">Belongs to the cation transport ATPase (P-type) (TC 3.A.3) family. Type IB subfamily.</text>
</comment>
<dbReference type="GO" id="GO:0005524">
    <property type="term" value="F:ATP binding"/>
    <property type="evidence" value="ECO:0007669"/>
    <property type="project" value="UniProtKB-UniRule"/>
</dbReference>
<dbReference type="GO" id="GO:0019829">
    <property type="term" value="F:ATPase-coupled monoatomic cation transmembrane transporter activity"/>
    <property type="evidence" value="ECO:0007669"/>
    <property type="project" value="InterPro"/>
</dbReference>
<dbReference type="Proteomes" id="UP001229955">
    <property type="component" value="Chromosome"/>
</dbReference>
<feature type="transmembrane region" description="Helical" evidence="14">
    <location>
        <begin position="127"/>
        <end position="146"/>
    </location>
</feature>
<evidence type="ECO:0000256" key="3">
    <source>
        <dbReference type="ARBA" id="ARBA00022448"/>
    </source>
</evidence>
<dbReference type="SFLD" id="SFLDS00003">
    <property type="entry name" value="Haloacid_Dehalogenase"/>
    <property type="match status" value="1"/>
</dbReference>
<feature type="transmembrane region" description="Helical" evidence="14">
    <location>
        <begin position="104"/>
        <end position="121"/>
    </location>
</feature>
<dbReference type="SFLD" id="SFLDG00002">
    <property type="entry name" value="C1.7:_P-type_atpase_like"/>
    <property type="match status" value="1"/>
</dbReference>
<dbReference type="PANTHER" id="PTHR43079">
    <property type="entry name" value="PROBABLE CADMIUM/ZINC-TRANSPORTING ATPASE HMA1"/>
    <property type="match status" value="1"/>
</dbReference>
<evidence type="ECO:0000256" key="7">
    <source>
        <dbReference type="ARBA" id="ARBA00022741"/>
    </source>
</evidence>
<dbReference type="PRINTS" id="PR00119">
    <property type="entry name" value="CATATPASE"/>
</dbReference>
<dbReference type="EMBL" id="CP130613">
    <property type="protein sequence ID" value="WKW16579.1"/>
    <property type="molecule type" value="Genomic_DNA"/>
</dbReference>
<keyword evidence="7 14" id="KW-0547">Nucleotide-binding</keyword>
<dbReference type="InterPro" id="IPR008250">
    <property type="entry name" value="ATPase_P-typ_transduc_dom_A_sf"/>
</dbReference>
<dbReference type="InterPro" id="IPR036163">
    <property type="entry name" value="HMA_dom_sf"/>
</dbReference>
<dbReference type="InterPro" id="IPR036412">
    <property type="entry name" value="HAD-like_sf"/>
</dbReference>
<dbReference type="SUPFAM" id="SSF55008">
    <property type="entry name" value="HMA, heavy metal-associated domain"/>
    <property type="match status" value="1"/>
</dbReference>
<dbReference type="Gene3D" id="3.30.70.100">
    <property type="match status" value="1"/>
</dbReference>
<dbReference type="InterPro" id="IPR018303">
    <property type="entry name" value="ATPase_P-typ_P_site"/>
</dbReference>
<proteinExistence type="inferred from homology"/>
<dbReference type="Gene3D" id="3.40.1110.10">
    <property type="entry name" value="Calcium-transporting ATPase, cytoplasmic domain N"/>
    <property type="match status" value="1"/>
</dbReference>
<evidence type="ECO:0000256" key="6">
    <source>
        <dbReference type="ARBA" id="ARBA00022723"/>
    </source>
</evidence>
<dbReference type="InterPro" id="IPR027256">
    <property type="entry name" value="P-typ_ATPase_IB"/>
</dbReference>
<evidence type="ECO:0000256" key="11">
    <source>
        <dbReference type="ARBA" id="ARBA00022989"/>
    </source>
</evidence>
<dbReference type="SUPFAM" id="SSF81665">
    <property type="entry name" value="Calcium ATPase, transmembrane domain M"/>
    <property type="match status" value="1"/>
</dbReference>
<evidence type="ECO:0000256" key="14">
    <source>
        <dbReference type="RuleBase" id="RU362081"/>
    </source>
</evidence>
<dbReference type="SUPFAM" id="SSF81653">
    <property type="entry name" value="Calcium ATPase, transduction domain A"/>
    <property type="match status" value="1"/>
</dbReference>
<evidence type="ECO:0000256" key="13">
    <source>
        <dbReference type="ARBA" id="ARBA00023136"/>
    </source>
</evidence>
<sequence length="725" mass="76036">MRDVRNTSDEQFVAVSGDAEATLDVRVANLDCENDAAKIQRALGGAPGVSKITVYPKAARVSVRFAAGTTSADSLKNQLRDLGFPAQGPTTMVARPRPWRNPRVVTSALSGVLLLTGWLLSRGGAPEVAATAVFIASLIIGGYYFGREAIEELLLEREVGIELLMATAAVVATLMGEPFEGAMLAFLYSMSEAAEGYTGEKTRAAVKALMNLAPRTARVRRDGGEVDIPAEEVKAGDVFVVLPGQSMPTDGEVVIGQSSVDQAPVTGESVPVEKNVGDTVFAGTINGEGALEVRATKAFADNTIARIIHMVEEAQERKGNSERFIERFGKRYSPAVLAIGILIAILPPLLTDAAWREWIARATVFIVAAAPCALVISIPIALVATLGTAARRGVLIKGGVFVEDLAKVRVVALDKTGTITHGAPEVTDMILLAGSPLAAERVLAAAAGIESRSQHPLARAILRYAKSRGVTPASITDFRSLTGAGAAARLDSANGGQEVLVGSPALFERELRVSLGEVAADVSRFQMEGKTVIVVGDAGSAWSILAIRDNVRPNAASAIRALHASGVRTVAMLTGDNERTARAIAREVGIDEVYADLTPEDKAGIVRNLTARDGHVAMVGDGVNDAPALAEATVGVAMGAAGTDVALETADVALMADDLDKLVYALRLARRHERVVRQNLALSVIVITVLVVGAVLGQLTLPLAVIGHEMSEFVVIASGLRMLRG</sequence>
<dbReference type="InterPro" id="IPR051949">
    <property type="entry name" value="Cation_Transport_ATPase"/>
</dbReference>
<name>A0AA49K2Z4_9BACT</name>
<dbReference type="GO" id="GO:0005886">
    <property type="term" value="C:plasma membrane"/>
    <property type="evidence" value="ECO:0007669"/>
    <property type="project" value="UniProtKB-SubCell"/>
</dbReference>
<reference evidence="17" key="1">
    <citation type="submission" date="2023-07" db="EMBL/GenBank/DDBJ databases">
        <authorList>
            <person name="Haufschild T."/>
            <person name="Kallscheuer N."/>
            <person name="Hammer J."/>
            <person name="Kohn T."/>
            <person name="Kabuu M."/>
            <person name="Jogler M."/>
            <person name="Wohfarth N."/>
            <person name="Heuer A."/>
            <person name="Rohde M."/>
            <person name="van Teeseling M.C.F."/>
            <person name="Jogler C."/>
        </authorList>
    </citation>
    <scope>NUCLEOTIDE SEQUENCE</scope>
    <source>
        <strain evidence="16">Strain 138</strain>
        <strain evidence="17">Strain 318</strain>
    </source>
</reference>
<keyword evidence="18" id="KW-1185">Reference proteome</keyword>
<dbReference type="InterPro" id="IPR001757">
    <property type="entry name" value="P_typ_ATPase"/>
</dbReference>
<keyword evidence="8 14" id="KW-0067">ATP-binding</keyword>
<dbReference type="PANTHER" id="PTHR43079:SF1">
    <property type="entry name" value="CADMIUM_ZINC-TRANSPORTING ATPASE HMA1, CHLOROPLASTIC-RELATED"/>
    <property type="match status" value="1"/>
</dbReference>
<evidence type="ECO:0000256" key="4">
    <source>
        <dbReference type="ARBA" id="ARBA00022475"/>
    </source>
</evidence>
<dbReference type="Gene3D" id="3.40.50.1000">
    <property type="entry name" value="HAD superfamily/HAD-like"/>
    <property type="match status" value="1"/>
</dbReference>
<keyword evidence="10" id="KW-1278">Translocase</keyword>
<evidence type="ECO:0000256" key="9">
    <source>
        <dbReference type="ARBA" id="ARBA00022842"/>
    </source>
</evidence>
<keyword evidence="5 14" id="KW-0812">Transmembrane</keyword>
<dbReference type="KEGG" id="pspc:Strain318_002176"/>
<evidence type="ECO:0000256" key="10">
    <source>
        <dbReference type="ARBA" id="ARBA00022967"/>
    </source>
</evidence>
<protein>
    <submittedName>
        <fullName evidence="17">Heavy metal translocating P-type ATPase</fullName>
    </submittedName>
</protein>
<evidence type="ECO:0000256" key="2">
    <source>
        <dbReference type="ARBA" id="ARBA00006024"/>
    </source>
</evidence>
<dbReference type="InterPro" id="IPR044492">
    <property type="entry name" value="P_typ_ATPase_HD_dom"/>
</dbReference>
<dbReference type="PROSITE" id="PS50846">
    <property type="entry name" value="HMA_2"/>
    <property type="match status" value="1"/>
</dbReference>
<dbReference type="InterPro" id="IPR006121">
    <property type="entry name" value="HMA_dom"/>
</dbReference>
<dbReference type="FunFam" id="3.40.50.1000:FF:000020">
    <property type="entry name" value="Probable cation-transporting P-type ATPase"/>
    <property type="match status" value="1"/>
</dbReference>
<dbReference type="SFLD" id="SFLDF00027">
    <property type="entry name" value="p-type_atpase"/>
    <property type="match status" value="1"/>
</dbReference>
<evidence type="ECO:0000313" key="17">
    <source>
        <dbReference type="EMBL" id="WKW16579.1"/>
    </source>
</evidence>
<dbReference type="CDD" id="cd00371">
    <property type="entry name" value="HMA"/>
    <property type="match status" value="1"/>
</dbReference>
<keyword evidence="6 14" id="KW-0479">Metal-binding</keyword>
<dbReference type="EMBL" id="CP130612">
    <property type="protein sequence ID" value="WKW13671.1"/>
    <property type="molecule type" value="Genomic_DNA"/>
</dbReference>
<dbReference type="Gene3D" id="2.70.150.10">
    <property type="entry name" value="Calcium-transporting ATPase, cytoplasmic transduction domain A"/>
    <property type="match status" value="1"/>
</dbReference>
<comment type="subcellular location">
    <subcellularLocation>
        <location evidence="1">Cell membrane</location>
        <topology evidence="1">Multi-pass membrane protein</topology>
    </subcellularLocation>
</comment>
<dbReference type="Pfam" id="PF00702">
    <property type="entry name" value="Hydrolase"/>
    <property type="match status" value="1"/>
</dbReference>
<accession>A0AA49JXA2</accession>
<evidence type="ECO:0000256" key="12">
    <source>
        <dbReference type="ARBA" id="ARBA00023065"/>
    </source>
</evidence>
<dbReference type="InterPro" id="IPR023214">
    <property type="entry name" value="HAD_sf"/>
</dbReference>
<feature type="transmembrane region" description="Helical" evidence="14">
    <location>
        <begin position="362"/>
        <end position="387"/>
    </location>
</feature>
<keyword evidence="13 14" id="KW-0472">Membrane</keyword>
<dbReference type="Pfam" id="PF00403">
    <property type="entry name" value="HMA"/>
    <property type="match status" value="1"/>
</dbReference>
<dbReference type="PRINTS" id="PR00941">
    <property type="entry name" value="CDATPASE"/>
</dbReference>
<evidence type="ECO:0000259" key="15">
    <source>
        <dbReference type="PROSITE" id="PS50846"/>
    </source>
</evidence>
<keyword evidence="3" id="KW-0813">Transport</keyword>
<feature type="transmembrane region" description="Helical" evidence="14">
    <location>
        <begin position="332"/>
        <end position="350"/>
    </location>
</feature>
<dbReference type="FunFam" id="2.70.150.10:FF:000002">
    <property type="entry name" value="Copper-transporting ATPase 1, putative"/>
    <property type="match status" value="1"/>
</dbReference>
<dbReference type="Pfam" id="PF00122">
    <property type="entry name" value="E1-E2_ATPase"/>
    <property type="match status" value="1"/>
</dbReference>